<dbReference type="PROSITE" id="PS50118">
    <property type="entry name" value="HMG_BOX_2"/>
    <property type="match status" value="1"/>
</dbReference>
<dbReference type="EMBL" id="DS113341">
    <property type="protein sequence ID" value="EAY10283.1"/>
    <property type="molecule type" value="Genomic_DNA"/>
</dbReference>
<dbReference type="SUPFAM" id="SSF47095">
    <property type="entry name" value="HMG-box"/>
    <property type="match status" value="1"/>
</dbReference>
<keyword evidence="8" id="KW-1185">Reference proteome</keyword>
<dbReference type="RefSeq" id="XP_001322506.1">
    <property type="nucleotide sequence ID" value="XM_001322471.1"/>
</dbReference>
<dbReference type="AlphaFoldDB" id="A2EAT0"/>
<dbReference type="InterPro" id="IPR009071">
    <property type="entry name" value="HMG_box_dom"/>
</dbReference>
<dbReference type="CDD" id="cd00084">
    <property type="entry name" value="HMG-box_SF"/>
    <property type="match status" value="1"/>
</dbReference>
<dbReference type="Pfam" id="PF00505">
    <property type="entry name" value="HMG_box"/>
    <property type="match status" value="1"/>
</dbReference>
<evidence type="ECO:0000256" key="3">
    <source>
        <dbReference type="ARBA" id="ARBA00023242"/>
    </source>
</evidence>
<dbReference type="SMART" id="SM00398">
    <property type="entry name" value="HMG"/>
    <property type="match status" value="1"/>
</dbReference>
<feature type="DNA-binding region" description="HMG box" evidence="4">
    <location>
        <begin position="3"/>
        <end position="71"/>
    </location>
</feature>
<dbReference type="GO" id="GO:0003677">
    <property type="term" value="F:DNA binding"/>
    <property type="evidence" value="ECO:0007669"/>
    <property type="project" value="UniProtKB-UniRule"/>
</dbReference>
<gene>
    <name evidence="7" type="ORF">TVAG_047050</name>
</gene>
<dbReference type="InterPro" id="IPR036910">
    <property type="entry name" value="HMG_box_dom_sf"/>
</dbReference>
<evidence type="ECO:0000313" key="7">
    <source>
        <dbReference type="EMBL" id="EAY10283.1"/>
    </source>
</evidence>
<evidence type="ECO:0000256" key="1">
    <source>
        <dbReference type="ARBA" id="ARBA00004123"/>
    </source>
</evidence>
<evidence type="ECO:0000256" key="2">
    <source>
        <dbReference type="ARBA" id="ARBA00023125"/>
    </source>
</evidence>
<comment type="subcellular location">
    <subcellularLocation>
        <location evidence="1">Nucleus</location>
    </subcellularLocation>
</comment>
<dbReference type="OrthoDB" id="1919336at2759"/>
<keyword evidence="3 4" id="KW-0539">Nucleus</keyword>
<feature type="compositionally biased region" description="Basic and acidic residues" evidence="5">
    <location>
        <begin position="69"/>
        <end position="84"/>
    </location>
</feature>
<dbReference type="InParanoid" id="A2EAT0"/>
<dbReference type="SMR" id="A2EAT0"/>
<feature type="domain" description="HMG box" evidence="6">
    <location>
        <begin position="3"/>
        <end position="71"/>
    </location>
</feature>
<name>A2EAT0_TRIV3</name>
<accession>A2EAT0</accession>
<dbReference type="VEuPathDB" id="TrichDB:TVAG_047050"/>
<dbReference type="PANTHER" id="PTHR48112:SF32">
    <property type="entry name" value="HIGH MOBILITY GROUP PROTEIN B3"/>
    <property type="match status" value="1"/>
</dbReference>
<proteinExistence type="predicted"/>
<dbReference type="Gene3D" id="1.10.30.10">
    <property type="entry name" value="High mobility group box domain"/>
    <property type="match status" value="1"/>
</dbReference>
<keyword evidence="2 4" id="KW-0238">DNA-binding</keyword>
<dbReference type="STRING" id="5722.A2EAT0"/>
<protein>
    <submittedName>
        <fullName evidence="7">HMG box family protein</fullName>
    </submittedName>
</protein>
<dbReference type="Proteomes" id="UP000001542">
    <property type="component" value="Unassembled WGS sequence"/>
</dbReference>
<dbReference type="GO" id="GO:0005634">
    <property type="term" value="C:nucleus"/>
    <property type="evidence" value="ECO:0007669"/>
    <property type="project" value="UniProtKB-SubCell"/>
</dbReference>
<organism evidence="7 8">
    <name type="scientific">Trichomonas vaginalis (strain ATCC PRA-98 / G3)</name>
    <dbReference type="NCBI Taxonomy" id="412133"/>
    <lineage>
        <taxon>Eukaryota</taxon>
        <taxon>Metamonada</taxon>
        <taxon>Parabasalia</taxon>
        <taxon>Trichomonadida</taxon>
        <taxon>Trichomonadidae</taxon>
        <taxon>Trichomonas</taxon>
    </lineage>
</organism>
<evidence type="ECO:0000256" key="5">
    <source>
        <dbReference type="SAM" id="MobiDB-lite"/>
    </source>
</evidence>
<sequence>MTLAVRQSAYNVFCSEKRAELHVQYPQKNFGELAKIIGKLWKKLTPEEKQQYEAKAAVVKEELKIARQQEEEEKKNKIDEKPDDYISDTYSD</sequence>
<evidence type="ECO:0000313" key="8">
    <source>
        <dbReference type="Proteomes" id="UP000001542"/>
    </source>
</evidence>
<dbReference type="InterPro" id="IPR050342">
    <property type="entry name" value="HMGB"/>
</dbReference>
<dbReference type="KEGG" id="tva:4768216"/>
<evidence type="ECO:0000259" key="6">
    <source>
        <dbReference type="PROSITE" id="PS50118"/>
    </source>
</evidence>
<reference evidence="7" key="1">
    <citation type="submission" date="2006-10" db="EMBL/GenBank/DDBJ databases">
        <authorList>
            <person name="Amadeo P."/>
            <person name="Zhao Q."/>
            <person name="Wortman J."/>
            <person name="Fraser-Liggett C."/>
            <person name="Carlton J."/>
        </authorList>
    </citation>
    <scope>NUCLEOTIDE SEQUENCE</scope>
    <source>
        <strain evidence="7">G3</strain>
    </source>
</reference>
<feature type="region of interest" description="Disordered" evidence="5">
    <location>
        <begin position="69"/>
        <end position="92"/>
    </location>
</feature>
<dbReference type="VEuPathDB" id="TrichDB:TVAGG3_0959030"/>
<reference evidence="7" key="2">
    <citation type="journal article" date="2007" name="Science">
        <title>Draft genome sequence of the sexually transmitted pathogen Trichomonas vaginalis.</title>
        <authorList>
            <person name="Carlton J.M."/>
            <person name="Hirt R.P."/>
            <person name="Silva J.C."/>
            <person name="Delcher A.L."/>
            <person name="Schatz M."/>
            <person name="Zhao Q."/>
            <person name="Wortman J.R."/>
            <person name="Bidwell S.L."/>
            <person name="Alsmark U.C.M."/>
            <person name="Besteiro S."/>
            <person name="Sicheritz-Ponten T."/>
            <person name="Noel C.J."/>
            <person name="Dacks J.B."/>
            <person name="Foster P.G."/>
            <person name="Simillion C."/>
            <person name="Van de Peer Y."/>
            <person name="Miranda-Saavedra D."/>
            <person name="Barton G.J."/>
            <person name="Westrop G.D."/>
            <person name="Mueller S."/>
            <person name="Dessi D."/>
            <person name="Fiori P.L."/>
            <person name="Ren Q."/>
            <person name="Paulsen I."/>
            <person name="Zhang H."/>
            <person name="Bastida-Corcuera F.D."/>
            <person name="Simoes-Barbosa A."/>
            <person name="Brown M.T."/>
            <person name="Hayes R.D."/>
            <person name="Mukherjee M."/>
            <person name="Okumura C.Y."/>
            <person name="Schneider R."/>
            <person name="Smith A.J."/>
            <person name="Vanacova S."/>
            <person name="Villalvazo M."/>
            <person name="Haas B.J."/>
            <person name="Pertea M."/>
            <person name="Feldblyum T.V."/>
            <person name="Utterback T.R."/>
            <person name="Shu C.L."/>
            <person name="Osoegawa K."/>
            <person name="de Jong P.J."/>
            <person name="Hrdy I."/>
            <person name="Horvathova L."/>
            <person name="Zubacova Z."/>
            <person name="Dolezal P."/>
            <person name="Malik S.B."/>
            <person name="Logsdon J.M. Jr."/>
            <person name="Henze K."/>
            <person name="Gupta A."/>
            <person name="Wang C.C."/>
            <person name="Dunne R.L."/>
            <person name="Upcroft J.A."/>
            <person name="Upcroft P."/>
            <person name="White O."/>
            <person name="Salzberg S.L."/>
            <person name="Tang P."/>
            <person name="Chiu C.-H."/>
            <person name="Lee Y.-S."/>
            <person name="Embley T.M."/>
            <person name="Coombs G.H."/>
            <person name="Mottram J.C."/>
            <person name="Tachezy J."/>
            <person name="Fraser-Liggett C.M."/>
            <person name="Johnson P.J."/>
        </authorList>
    </citation>
    <scope>NUCLEOTIDE SEQUENCE [LARGE SCALE GENOMIC DNA]</scope>
    <source>
        <strain evidence="7">G3</strain>
    </source>
</reference>
<evidence type="ECO:0000256" key="4">
    <source>
        <dbReference type="PROSITE-ProRule" id="PRU00267"/>
    </source>
</evidence>
<dbReference type="PANTHER" id="PTHR48112">
    <property type="entry name" value="HIGH MOBILITY GROUP PROTEIN DSP1"/>
    <property type="match status" value="1"/>
</dbReference>